<dbReference type="PANTHER" id="PTHR37807">
    <property type="entry name" value="OS07G0160300 PROTEIN"/>
    <property type="match status" value="1"/>
</dbReference>
<dbReference type="SUPFAM" id="SSF52540">
    <property type="entry name" value="P-loop containing nucleoside triphosphate hydrolases"/>
    <property type="match status" value="1"/>
</dbReference>
<name>A0ABX8H4C2_9BACT</name>
<dbReference type="Gene3D" id="3.40.50.300">
    <property type="entry name" value="P-loop containing nucleotide triphosphate hydrolases"/>
    <property type="match status" value="1"/>
</dbReference>
<dbReference type="Pfam" id="PF13671">
    <property type="entry name" value="AAA_33"/>
    <property type="match status" value="1"/>
</dbReference>
<dbReference type="EMBL" id="CP076130">
    <property type="protein sequence ID" value="QWG10412.1"/>
    <property type="molecule type" value="Genomic_DNA"/>
</dbReference>
<dbReference type="RefSeq" id="WP_144077308.1">
    <property type="nucleotide sequence ID" value="NZ_CP076130.1"/>
</dbReference>
<evidence type="ECO:0000313" key="2">
    <source>
        <dbReference type="Proteomes" id="UP000682802"/>
    </source>
</evidence>
<geneLocation type="plasmid" evidence="1 2">
    <name>p1</name>
</geneLocation>
<dbReference type="PANTHER" id="PTHR37807:SF3">
    <property type="entry name" value="OS07G0160300 PROTEIN"/>
    <property type="match status" value="1"/>
</dbReference>
<protein>
    <submittedName>
        <fullName evidence="1">AAA family ATPase</fullName>
    </submittedName>
</protein>
<keyword evidence="1" id="KW-0614">Plasmid</keyword>
<dbReference type="InterPro" id="IPR027417">
    <property type="entry name" value="P-loop_NTPase"/>
</dbReference>
<accession>A0ABX8H4C2</accession>
<reference evidence="1 2" key="1">
    <citation type="submission" date="2021-05" db="EMBL/GenBank/DDBJ databases">
        <title>Comparative genomic studies on the polysaccharide-degrading batcterial strains of the Flammeovirga genus.</title>
        <authorList>
            <person name="Zewei F."/>
            <person name="Zheng Z."/>
            <person name="Yu L."/>
            <person name="Ruyue G."/>
            <person name="Yanhong M."/>
            <person name="Yuanyuan C."/>
            <person name="Jingyan G."/>
            <person name="Wenjun H."/>
        </authorList>
    </citation>
    <scope>NUCLEOTIDE SEQUENCE [LARGE SCALE GENOMIC DNA]</scope>
    <source>
        <strain evidence="1 2">YS10</strain>
        <plasmid evidence="1 2">p1</plasmid>
    </source>
</reference>
<organism evidence="1 2">
    <name type="scientific">Flammeovirga kamogawensis</name>
    <dbReference type="NCBI Taxonomy" id="373891"/>
    <lineage>
        <taxon>Bacteria</taxon>
        <taxon>Pseudomonadati</taxon>
        <taxon>Bacteroidota</taxon>
        <taxon>Cytophagia</taxon>
        <taxon>Cytophagales</taxon>
        <taxon>Flammeovirgaceae</taxon>
        <taxon>Flammeovirga</taxon>
    </lineage>
</organism>
<evidence type="ECO:0000313" key="1">
    <source>
        <dbReference type="EMBL" id="QWG10412.1"/>
    </source>
</evidence>
<dbReference type="Proteomes" id="UP000682802">
    <property type="component" value="Plasmid p1"/>
</dbReference>
<keyword evidence="2" id="KW-1185">Reference proteome</keyword>
<sequence length="176" mass="20008">MKKKKTILFILSGLPASGKSTLSKLIAQHYKALYLRIDTVEQGLRDLLHCKVEGEGYRLSYRIASDNLKLGLNVIADSCNPIVLTRKEWDEVAISNNAIPINIEVICSDKKEHENRVQTRSTEVENLILPTWIDIQERTFSPWEKGRILIDTSNKTITATFDELISSIDTYLANNF</sequence>
<gene>
    <name evidence="1" type="ORF">KM029_25895</name>
</gene>
<proteinExistence type="predicted"/>